<keyword evidence="3" id="KW-0238">DNA-binding</keyword>
<dbReference type="GO" id="GO:0003677">
    <property type="term" value="F:DNA binding"/>
    <property type="evidence" value="ECO:0007669"/>
    <property type="project" value="UniProtKB-KW"/>
</dbReference>
<proteinExistence type="inferred from homology"/>
<evidence type="ECO:0000313" key="6">
    <source>
        <dbReference type="Proteomes" id="UP000675664"/>
    </source>
</evidence>
<comment type="caution">
    <text evidence="5">The sequence shown here is derived from an EMBL/GenBank/DDBJ whole genome shotgun (WGS) entry which is preliminary data.</text>
</comment>
<keyword evidence="4" id="KW-0804">Transcription</keyword>
<reference evidence="5" key="2">
    <citation type="submission" date="2021-04" db="EMBL/GenBank/DDBJ databases">
        <authorList>
            <person name="Liu J."/>
        </authorList>
    </citation>
    <scope>NUCLEOTIDE SEQUENCE</scope>
    <source>
        <strain evidence="5">BAD-6</strain>
    </source>
</reference>
<dbReference type="InterPro" id="IPR005650">
    <property type="entry name" value="BlaI_family"/>
</dbReference>
<dbReference type="Gene3D" id="1.10.10.10">
    <property type="entry name" value="Winged helix-like DNA-binding domain superfamily/Winged helix DNA-binding domain"/>
    <property type="match status" value="1"/>
</dbReference>
<accession>A0A8J8B1J5</accession>
<evidence type="ECO:0000256" key="4">
    <source>
        <dbReference type="ARBA" id="ARBA00023163"/>
    </source>
</evidence>
<dbReference type="SUPFAM" id="SSF46785">
    <property type="entry name" value="Winged helix' DNA-binding domain"/>
    <property type="match status" value="1"/>
</dbReference>
<keyword evidence="6" id="KW-1185">Reference proteome</keyword>
<protein>
    <submittedName>
        <fullName evidence="5">BlaI/MecI/CopY family transcriptional regulator</fullName>
    </submittedName>
</protein>
<dbReference type="PIRSF" id="PIRSF019455">
    <property type="entry name" value="CopR_AtkY"/>
    <property type="match status" value="1"/>
</dbReference>
<dbReference type="InterPro" id="IPR036388">
    <property type="entry name" value="WH-like_DNA-bd_sf"/>
</dbReference>
<gene>
    <name evidence="5" type="ORF">KCX82_12880</name>
</gene>
<evidence type="ECO:0000256" key="2">
    <source>
        <dbReference type="ARBA" id="ARBA00023015"/>
    </source>
</evidence>
<dbReference type="RefSeq" id="WP_227018905.1">
    <property type="nucleotide sequence ID" value="NZ_JAGSND010000008.1"/>
</dbReference>
<dbReference type="Pfam" id="PF03965">
    <property type="entry name" value="Penicillinase_R"/>
    <property type="match status" value="1"/>
</dbReference>
<name>A0A8J8B1J5_9FIRM</name>
<dbReference type="AlphaFoldDB" id="A0A8J8B1J5"/>
<dbReference type="EMBL" id="JAGSND010000008">
    <property type="protein sequence ID" value="MBR0598778.1"/>
    <property type="molecule type" value="Genomic_DNA"/>
</dbReference>
<reference evidence="5" key="1">
    <citation type="submission" date="2021-04" db="EMBL/GenBank/DDBJ databases">
        <title>Sinoanaerobacter chloroacetimidivorans sp. nov., an obligate anaerobic bacterium isolated from anaerobic sludge.</title>
        <authorList>
            <person name="Bao Y."/>
        </authorList>
    </citation>
    <scope>NUCLEOTIDE SEQUENCE</scope>
    <source>
        <strain evidence="5">BAD-6</strain>
    </source>
</reference>
<evidence type="ECO:0000256" key="1">
    <source>
        <dbReference type="ARBA" id="ARBA00011046"/>
    </source>
</evidence>
<dbReference type="InterPro" id="IPR036390">
    <property type="entry name" value="WH_DNA-bd_sf"/>
</dbReference>
<evidence type="ECO:0000256" key="3">
    <source>
        <dbReference type="ARBA" id="ARBA00023125"/>
    </source>
</evidence>
<dbReference type="Proteomes" id="UP000675664">
    <property type="component" value="Unassembled WGS sequence"/>
</dbReference>
<dbReference type="GO" id="GO:0045892">
    <property type="term" value="P:negative regulation of DNA-templated transcription"/>
    <property type="evidence" value="ECO:0007669"/>
    <property type="project" value="InterPro"/>
</dbReference>
<organism evidence="5 6">
    <name type="scientific">Sinanaerobacter chloroacetimidivorans</name>
    <dbReference type="NCBI Taxonomy" id="2818044"/>
    <lineage>
        <taxon>Bacteria</taxon>
        <taxon>Bacillati</taxon>
        <taxon>Bacillota</taxon>
        <taxon>Clostridia</taxon>
        <taxon>Peptostreptococcales</taxon>
        <taxon>Anaerovoracaceae</taxon>
        <taxon>Sinanaerobacter</taxon>
    </lineage>
</organism>
<comment type="similarity">
    <text evidence="1">Belongs to the BlaI transcriptional regulatory family.</text>
</comment>
<keyword evidence="2" id="KW-0805">Transcription regulation</keyword>
<dbReference type="Gene3D" id="1.10.4040.10">
    <property type="entry name" value="Penicillinase repressor domain"/>
    <property type="match status" value="1"/>
</dbReference>
<evidence type="ECO:0000313" key="5">
    <source>
        <dbReference type="EMBL" id="MBR0598778.1"/>
    </source>
</evidence>
<sequence>MENSKGNIHISDSEWKVMKVLWEKPDLTLKEISAKLEDTKWSYTTIRTLVTRLMDKGAIKADKTSSNFLYSPAIAEKECKTKEINSFLSKVFDGSVSMMVSALTKDSKLTEEEQKKLMSIIEKIES</sequence>